<sequence length="390" mass="42044">MAGKCVLAPMVRAGELPTRLLALKYGADLGFLTFIGPETVDKGIIGAQRVVNSKINCIDFVKPQTGGQYDEKVIFRTCPTVEAGKLIFQLGTASPELAVEAAKIVVGDVAGIDVNSGCPRHFSVHSGMGAALLRNPDRLVNILTSLVTEVGVPNSVPISVKIRLLEPHSDTIDLVQRLCTTGISRVTVHCRTIPMRPREPAIRDVLPEIANVCHKAGIECFANGDVKSRAHAEELIERHGVDGCMIARAAETNPSVFLPGEKLPWLDVAKEYMRTAVKVDNHFPNIKFCLLQIIPGKTDLYPLISRSKTARQICEILEVPYEPPTPRAEEKVVENVGSKAVQKAKSSSTVEAAGGGGSIKHRGKKRKERGVGAHSKAVPEQEPQLGAIVT</sequence>
<evidence type="ECO:0000256" key="4">
    <source>
        <dbReference type="ARBA" id="ARBA00022664"/>
    </source>
</evidence>
<feature type="domain" description="DUS-like FMN-binding" evidence="11">
    <location>
        <begin position="7"/>
        <end position="287"/>
    </location>
</feature>
<name>A0A2T6ZI80_TUBBO</name>
<dbReference type="EMBL" id="NESQ01000246">
    <property type="protein sequence ID" value="PUU75182.1"/>
    <property type="molecule type" value="Genomic_DNA"/>
</dbReference>
<evidence type="ECO:0000313" key="13">
    <source>
        <dbReference type="Proteomes" id="UP000244722"/>
    </source>
</evidence>
<gene>
    <name evidence="12" type="ORF">B9Z19DRAFT_1031409</name>
</gene>
<reference evidence="12 13" key="1">
    <citation type="submission" date="2017-04" db="EMBL/GenBank/DDBJ databases">
        <title>Draft genome sequence of Tuber borchii Vittad., a whitish edible truffle.</title>
        <authorList>
            <consortium name="DOE Joint Genome Institute"/>
            <person name="Murat C."/>
            <person name="Kuo A."/>
            <person name="Barry K.W."/>
            <person name="Clum A."/>
            <person name="Dockter R.B."/>
            <person name="Fauchery L."/>
            <person name="Iotti M."/>
            <person name="Kohler A."/>
            <person name="Labutti K."/>
            <person name="Lindquist E.A."/>
            <person name="Lipzen A."/>
            <person name="Ohm R.A."/>
            <person name="Wang M."/>
            <person name="Grigoriev I.V."/>
            <person name="Zambonelli A."/>
            <person name="Martin F.M."/>
        </authorList>
    </citation>
    <scope>NUCLEOTIDE SEQUENCE [LARGE SCALE GENOMIC DNA]</scope>
    <source>
        <strain evidence="12 13">Tbo3840</strain>
    </source>
</reference>
<dbReference type="PROSITE" id="PS01136">
    <property type="entry name" value="UPF0034"/>
    <property type="match status" value="1"/>
</dbReference>
<keyword evidence="2" id="KW-0285">Flavoprotein</keyword>
<proteinExistence type="predicted"/>
<accession>A0A2T6ZI80</accession>
<dbReference type="InterPro" id="IPR013785">
    <property type="entry name" value="Aldolase_TIM"/>
</dbReference>
<comment type="caution">
    <text evidence="12">The sequence shown here is derived from an EMBL/GenBank/DDBJ whole genome shotgun (WGS) entry which is preliminary data.</text>
</comment>
<comment type="catalytic activity">
    <reaction evidence="8">
        <text>a 5,6-dihydrouridine in mRNA + NAD(+) = a uridine in mRNA + NADH + H(+)</text>
        <dbReference type="Rhea" id="RHEA:69851"/>
        <dbReference type="Rhea" id="RHEA-COMP:14658"/>
        <dbReference type="Rhea" id="RHEA-COMP:17789"/>
        <dbReference type="ChEBI" id="CHEBI:15378"/>
        <dbReference type="ChEBI" id="CHEBI:57540"/>
        <dbReference type="ChEBI" id="CHEBI:57945"/>
        <dbReference type="ChEBI" id="CHEBI:65315"/>
        <dbReference type="ChEBI" id="CHEBI:74443"/>
    </reaction>
    <physiologicalReaction direction="right-to-left" evidence="8">
        <dbReference type="Rhea" id="RHEA:69853"/>
    </physiologicalReaction>
</comment>
<comment type="cofactor">
    <cofactor evidence="1">
        <name>FMN</name>
        <dbReference type="ChEBI" id="CHEBI:58210"/>
    </cofactor>
</comment>
<evidence type="ECO:0000259" key="11">
    <source>
        <dbReference type="Pfam" id="PF01207"/>
    </source>
</evidence>
<feature type="compositionally biased region" description="Basic residues" evidence="10">
    <location>
        <begin position="359"/>
        <end position="368"/>
    </location>
</feature>
<feature type="region of interest" description="Disordered" evidence="10">
    <location>
        <begin position="343"/>
        <end position="390"/>
    </location>
</feature>
<evidence type="ECO:0000256" key="7">
    <source>
        <dbReference type="ARBA" id="ARBA00045934"/>
    </source>
</evidence>
<dbReference type="OrthoDB" id="10262250at2759"/>
<evidence type="ECO:0000256" key="8">
    <source>
        <dbReference type="ARBA" id="ARBA00048342"/>
    </source>
</evidence>
<evidence type="ECO:0000256" key="5">
    <source>
        <dbReference type="ARBA" id="ARBA00022694"/>
    </source>
</evidence>
<dbReference type="GO" id="GO:0017150">
    <property type="term" value="F:tRNA dihydrouridine synthase activity"/>
    <property type="evidence" value="ECO:0007669"/>
    <property type="project" value="InterPro"/>
</dbReference>
<dbReference type="SUPFAM" id="SSF51395">
    <property type="entry name" value="FMN-linked oxidoreductases"/>
    <property type="match status" value="1"/>
</dbReference>
<dbReference type="Gene3D" id="3.20.20.70">
    <property type="entry name" value="Aldolase class I"/>
    <property type="match status" value="1"/>
</dbReference>
<dbReference type="STRING" id="42251.A0A2T6ZI80"/>
<keyword evidence="5" id="KW-0819">tRNA processing</keyword>
<comment type="function">
    <text evidence="7">Catalyzes the synthesis of dihydrouridine, a modified base found in the D-loop of most tRNAs. Specifically modifies U47 in cytoplasmic tRNAs. Catalyzes the synthesis of dihydrouridine in some mRNAs, thereby affecting their translation.</text>
</comment>
<dbReference type="AlphaFoldDB" id="A0A2T6ZI80"/>
<evidence type="ECO:0000256" key="1">
    <source>
        <dbReference type="ARBA" id="ARBA00001917"/>
    </source>
</evidence>
<protein>
    <recommendedName>
        <fullName evidence="11">DUS-like FMN-binding domain-containing protein</fullName>
    </recommendedName>
</protein>
<evidence type="ECO:0000256" key="9">
    <source>
        <dbReference type="ARBA" id="ARBA00049447"/>
    </source>
</evidence>
<dbReference type="GO" id="GO:0050660">
    <property type="term" value="F:flavin adenine dinucleotide binding"/>
    <property type="evidence" value="ECO:0007669"/>
    <property type="project" value="InterPro"/>
</dbReference>
<keyword evidence="6" id="KW-0560">Oxidoreductase</keyword>
<dbReference type="GO" id="GO:0005737">
    <property type="term" value="C:cytoplasm"/>
    <property type="evidence" value="ECO:0007669"/>
    <property type="project" value="TreeGrafter"/>
</dbReference>
<keyword evidence="4" id="KW-0507">mRNA processing</keyword>
<dbReference type="PANTHER" id="PTHR45936">
    <property type="entry name" value="TRNA-DIHYDROURIDINE(20) SYNTHASE [NAD(P)+]-LIKE"/>
    <property type="match status" value="1"/>
</dbReference>
<comment type="catalytic activity">
    <reaction evidence="9">
        <text>a 5,6-dihydrouridine in mRNA + NADP(+) = a uridine in mRNA + NADPH + H(+)</text>
        <dbReference type="Rhea" id="RHEA:69855"/>
        <dbReference type="Rhea" id="RHEA-COMP:14658"/>
        <dbReference type="Rhea" id="RHEA-COMP:17789"/>
        <dbReference type="ChEBI" id="CHEBI:15378"/>
        <dbReference type="ChEBI" id="CHEBI:57783"/>
        <dbReference type="ChEBI" id="CHEBI:58349"/>
        <dbReference type="ChEBI" id="CHEBI:65315"/>
        <dbReference type="ChEBI" id="CHEBI:74443"/>
    </reaction>
    <physiologicalReaction direction="right-to-left" evidence="9">
        <dbReference type="Rhea" id="RHEA:69857"/>
    </physiologicalReaction>
</comment>
<organism evidence="12 13">
    <name type="scientific">Tuber borchii</name>
    <name type="common">White truffle</name>
    <dbReference type="NCBI Taxonomy" id="42251"/>
    <lineage>
        <taxon>Eukaryota</taxon>
        <taxon>Fungi</taxon>
        <taxon>Dikarya</taxon>
        <taxon>Ascomycota</taxon>
        <taxon>Pezizomycotina</taxon>
        <taxon>Pezizomycetes</taxon>
        <taxon>Pezizales</taxon>
        <taxon>Tuberaceae</taxon>
        <taxon>Tuber</taxon>
    </lineage>
</organism>
<evidence type="ECO:0000256" key="3">
    <source>
        <dbReference type="ARBA" id="ARBA00022643"/>
    </source>
</evidence>
<evidence type="ECO:0000256" key="6">
    <source>
        <dbReference type="ARBA" id="ARBA00023002"/>
    </source>
</evidence>
<dbReference type="Proteomes" id="UP000244722">
    <property type="component" value="Unassembled WGS sequence"/>
</dbReference>
<dbReference type="InterPro" id="IPR035587">
    <property type="entry name" value="DUS-like_FMN-bd"/>
</dbReference>
<evidence type="ECO:0000256" key="2">
    <source>
        <dbReference type="ARBA" id="ARBA00022630"/>
    </source>
</evidence>
<dbReference type="PANTHER" id="PTHR45936:SF1">
    <property type="entry name" value="TRNA-DIHYDROURIDINE(20) SYNTHASE [NAD(P)+]-LIKE"/>
    <property type="match status" value="1"/>
</dbReference>
<dbReference type="InterPro" id="IPR018517">
    <property type="entry name" value="tRNA_hU_synthase_CS"/>
</dbReference>
<keyword evidence="3" id="KW-0288">FMN</keyword>
<keyword evidence="13" id="KW-1185">Reference proteome</keyword>
<dbReference type="InterPro" id="IPR052582">
    <property type="entry name" value="tRNA-DUS-like"/>
</dbReference>
<dbReference type="Pfam" id="PF01207">
    <property type="entry name" value="Dus"/>
    <property type="match status" value="1"/>
</dbReference>
<dbReference type="CDD" id="cd02801">
    <property type="entry name" value="DUS_like_FMN"/>
    <property type="match status" value="1"/>
</dbReference>
<evidence type="ECO:0000313" key="12">
    <source>
        <dbReference type="EMBL" id="PUU75182.1"/>
    </source>
</evidence>
<dbReference type="GO" id="GO:0006397">
    <property type="term" value="P:mRNA processing"/>
    <property type="evidence" value="ECO:0007669"/>
    <property type="project" value="UniProtKB-KW"/>
</dbReference>
<evidence type="ECO:0000256" key="10">
    <source>
        <dbReference type="SAM" id="MobiDB-lite"/>
    </source>
</evidence>